<dbReference type="InterPro" id="IPR045886">
    <property type="entry name" value="ThiF/MoeB/HesA"/>
</dbReference>
<dbReference type="RefSeq" id="WP_120175793.1">
    <property type="nucleotide sequence ID" value="NZ_AP018786.1"/>
</dbReference>
<evidence type="ECO:0000313" key="3">
    <source>
        <dbReference type="Proteomes" id="UP000271003"/>
    </source>
</evidence>
<proteinExistence type="predicted"/>
<dbReference type="PANTHER" id="PTHR43267:SF1">
    <property type="entry name" value="TRNA THREONYLCARBAMOYLADENOSINE DEHYDRATASE"/>
    <property type="match status" value="1"/>
</dbReference>
<accession>A0A2Z6I6Q5</accession>
<dbReference type="PANTHER" id="PTHR43267">
    <property type="entry name" value="TRNA THREONYLCARBAMOYLADENOSINE DEHYDRATASE"/>
    <property type="match status" value="1"/>
</dbReference>
<dbReference type="KEGG" id="sutt:SUTMEG_00120"/>
<gene>
    <name evidence="2" type="ORF">SUTMEG_00120</name>
</gene>
<feature type="domain" description="THIF-type NAD/FAD binding fold" evidence="1">
    <location>
        <begin position="15"/>
        <end position="155"/>
    </location>
</feature>
<dbReference type="AlphaFoldDB" id="A0A2Z6I6Q5"/>
<dbReference type="SUPFAM" id="SSF69572">
    <property type="entry name" value="Activating enzymes of the ubiquitin-like proteins"/>
    <property type="match status" value="1"/>
</dbReference>
<dbReference type="CDD" id="cd00755">
    <property type="entry name" value="YgdL_like"/>
    <property type="match status" value="1"/>
</dbReference>
<reference evidence="2 3" key="1">
    <citation type="journal article" date="2018" name="Int. J. Syst. Evol. Microbiol.">
        <title>Mesosutterella multiformis gen. nov., sp. nov., a member of the family Sutterellaceae and Sutterella megalosphaeroides sp. nov., isolated from human faeces.</title>
        <authorList>
            <person name="Sakamoto M."/>
            <person name="Ikeyama N."/>
            <person name="Kunihiro T."/>
            <person name="Iino T."/>
            <person name="Yuki M."/>
            <person name="Ohkuma M."/>
        </authorList>
    </citation>
    <scope>NUCLEOTIDE SEQUENCE [LARGE SCALE GENOMIC DNA]</scope>
    <source>
        <strain evidence="2 3">6FBBBH3</strain>
    </source>
</reference>
<dbReference type="OrthoDB" id="9804150at2"/>
<dbReference type="Pfam" id="PF00899">
    <property type="entry name" value="ThiF"/>
    <property type="match status" value="1"/>
</dbReference>
<dbReference type="InterPro" id="IPR000594">
    <property type="entry name" value="ThiF_NAD_FAD-bd"/>
</dbReference>
<dbReference type="Proteomes" id="UP000271003">
    <property type="component" value="Chromosome"/>
</dbReference>
<dbReference type="Gene3D" id="3.40.50.720">
    <property type="entry name" value="NAD(P)-binding Rossmann-like Domain"/>
    <property type="match status" value="1"/>
</dbReference>
<evidence type="ECO:0000259" key="1">
    <source>
        <dbReference type="Pfam" id="PF00899"/>
    </source>
</evidence>
<sequence length="265" mass="27743">MSITMDPRRMGGVARLYGENEAERLARLHVVVVGLGGVGSWCAEALVRTGIGRLTLVDGDTVALSNTNRQLPALDGNYEKPKAEVLAERFRHINPECAVETKIAFVKEENAAEILPKDADWVIDCIDDLAGKTALVGTAAKAGLRVVSSGGAGGKRDPGRIRVDDLARAKGDPLVAKLRTNLRRQYGFPAGSASGKSKPFGIPCVYSDEPLRQPAAESVAAIGAAPGTRIGFGSGVVVTGSVGLRLASLVVNATVEAEANEESSR</sequence>
<dbReference type="GO" id="GO:0008641">
    <property type="term" value="F:ubiquitin-like modifier activating enzyme activity"/>
    <property type="evidence" value="ECO:0007669"/>
    <property type="project" value="InterPro"/>
</dbReference>
<dbReference type="EMBL" id="AP018786">
    <property type="protein sequence ID" value="BBF22121.1"/>
    <property type="molecule type" value="Genomic_DNA"/>
</dbReference>
<dbReference type="GO" id="GO:0061504">
    <property type="term" value="P:cyclic threonylcarbamoyladenosine biosynthetic process"/>
    <property type="evidence" value="ECO:0007669"/>
    <property type="project" value="TreeGrafter"/>
</dbReference>
<keyword evidence="3" id="KW-1185">Reference proteome</keyword>
<organism evidence="2 3">
    <name type="scientific">Sutterella megalosphaeroides</name>
    <dbReference type="NCBI Taxonomy" id="2494234"/>
    <lineage>
        <taxon>Bacteria</taxon>
        <taxon>Pseudomonadati</taxon>
        <taxon>Pseudomonadota</taxon>
        <taxon>Betaproteobacteria</taxon>
        <taxon>Burkholderiales</taxon>
        <taxon>Sutterellaceae</taxon>
        <taxon>Sutterella</taxon>
    </lineage>
</organism>
<name>A0A2Z6I6Q5_9BURK</name>
<dbReference type="GO" id="GO:0061503">
    <property type="term" value="F:tRNA threonylcarbamoyladenosine dehydratase"/>
    <property type="evidence" value="ECO:0007669"/>
    <property type="project" value="TreeGrafter"/>
</dbReference>
<protein>
    <submittedName>
        <fullName evidence="2">tRNA threonylcarbamoyladenosine dehydratase</fullName>
    </submittedName>
</protein>
<dbReference type="InterPro" id="IPR035985">
    <property type="entry name" value="Ubiquitin-activating_enz"/>
</dbReference>
<evidence type="ECO:0000313" key="2">
    <source>
        <dbReference type="EMBL" id="BBF22121.1"/>
    </source>
</evidence>